<protein>
    <submittedName>
        <fullName evidence="1">Uncharacterized protein</fullName>
    </submittedName>
</protein>
<name>A0A6P0GKB0_9ACTN</name>
<dbReference type="Proteomes" id="UP000471126">
    <property type="component" value="Unassembled WGS sequence"/>
</dbReference>
<dbReference type="RefSeq" id="WP_163477814.1">
    <property type="nucleotide sequence ID" value="NZ_JAAGWE010000030.1"/>
</dbReference>
<comment type="caution">
    <text evidence="1">The sequence shown here is derived from an EMBL/GenBank/DDBJ whole genome shotgun (WGS) entry which is preliminary data.</text>
</comment>
<dbReference type="EMBL" id="JAAGWE010000030">
    <property type="protein sequence ID" value="NEM07734.1"/>
    <property type="molecule type" value="Genomic_DNA"/>
</dbReference>
<reference evidence="1 2" key="1">
    <citation type="submission" date="2019-12" db="EMBL/GenBank/DDBJ databases">
        <title>WGS of CPCC 203550 I12A-02606.</title>
        <authorList>
            <person name="Jiang Z."/>
        </authorList>
    </citation>
    <scope>NUCLEOTIDE SEQUENCE [LARGE SCALE GENOMIC DNA]</scope>
    <source>
        <strain evidence="1 2">I12A-02606</strain>
    </source>
</reference>
<accession>A0A6P0GKB0</accession>
<evidence type="ECO:0000313" key="2">
    <source>
        <dbReference type="Proteomes" id="UP000471126"/>
    </source>
</evidence>
<gene>
    <name evidence="1" type="ORF">GCU54_17205</name>
</gene>
<organism evidence="1 2">
    <name type="scientific">Geodermatophilus normandii</name>
    <dbReference type="NCBI Taxonomy" id="1137989"/>
    <lineage>
        <taxon>Bacteria</taxon>
        <taxon>Bacillati</taxon>
        <taxon>Actinomycetota</taxon>
        <taxon>Actinomycetes</taxon>
        <taxon>Geodermatophilales</taxon>
        <taxon>Geodermatophilaceae</taxon>
        <taxon>Geodermatophilus</taxon>
    </lineage>
</organism>
<sequence>MILPEEQLAAVVTALYADADSAGWDTLPLADRTRTYSAWVEDPRVGGIVTRYMTPEAARAWIKDGPMKEYGRARRGAGRYARFGRQGGTTAADVVRFVLGDGTAVVHDSYGDKPFHCLAIDDFGETSYLAWGEARNLRNLLWAALRTAVEDGLPAHIVVMEPPDLTTPGDQVKAHRALAERCRLEIHHMRETLGKTPREVSP</sequence>
<evidence type="ECO:0000313" key="1">
    <source>
        <dbReference type="EMBL" id="NEM07734.1"/>
    </source>
</evidence>
<proteinExistence type="predicted"/>
<dbReference type="AlphaFoldDB" id="A0A6P0GKB0"/>